<dbReference type="SUPFAM" id="SSF46689">
    <property type="entry name" value="Homeodomain-like"/>
    <property type="match status" value="2"/>
</dbReference>
<dbReference type="PROSITE" id="PS01124">
    <property type="entry name" value="HTH_ARAC_FAMILY_2"/>
    <property type="match status" value="1"/>
</dbReference>
<dbReference type="PANTHER" id="PTHR47504:SF5">
    <property type="entry name" value="RIGHT ORIGIN-BINDING PROTEIN"/>
    <property type="match status" value="1"/>
</dbReference>
<dbReference type="SMART" id="SM00342">
    <property type="entry name" value="HTH_ARAC"/>
    <property type="match status" value="1"/>
</dbReference>
<gene>
    <name evidence="5" type="ORF">H0486_10500</name>
</gene>
<dbReference type="InterPro" id="IPR009057">
    <property type="entry name" value="Homeodomain-like_sf"/>
</dbReference>
<dbReference type="RefSeq" id="WP_228352977.1">
    <property type="nucleotide sequence ID" value="NZ_JACEGA010000001.1"/>
</dbReference>
<dbReference type="Proteomes" id="UP000574276">
    <property type="component" value="Unassembled WGS sequence"/>
</dbReference>
<keyword evidence="1" id="KW-0805">Transcription regulation</keyword>
<reference evidence="5 6" key="1">
    <citation type="submission" date="2020-07" db="EMBL/GenBank/DDBJ databases">
        <title>Characterization and genome sequencing of isolate MD1, a novel member within the family Lachnospiraceae.</title>
        <authorList>
            <person name="Rettenmaier R."/>
            <person name="Di Bello L."/>
            <person name="Zinser C."/>
            <person name="Scheitz K."/>
            <person name="Liebl W."/>
            <person name="Zverlov V."/>
        </authorList>
    </citation>
    <scope>NUCLEOTIDE SEQUENCE [LARGE SCALE GENOMIC DNA]</scope>
    <source>
        <strain evidence="5 6">MD1</strain>
    </source>
</reference>
<accession>A0A839K2T5</accession>
<feature type="domain" description="HTH araC/xylS-type" evidence="4">
    <location>
        <begin position="8"/>
        <end position="106"/>
    </location>
</feature>
<dbReference type="SUPFAM" id="SSF55136">
    <property type="entry name" value="Probable bacterial effector-binding domain"/>
    <property type="match status" value="1"/>
</dbReference>
<evidence type="ECO:0000313" key="6">
    <source>
        <dbReference type="Proteomes" id="UP000574276"/>
    </source>
</evidence>
<dbReference type="PRINTS" id="PR00032">
    <property type="entry name" value="HTHARAC"/>
</dbReference>
<dbReference type="Pfam" id="PF14526">
    <property type="entry name" value="Cass2"/>
    <property type="match status" value="1"/>
</dbReference>
<proteinExistence type="predicted"/>
<name>A0A839K2T5_9FIRM</name>
<dbReference type="GO" id="GO:0003700">
    <property type="term" value="F:DNA-binding transcription factor activity"/>
    <property type="evidence" value="ECO:0007669"/>
    <property type="project" value="InterPro"/>
</dbReference>
<sequence>MSFASDFESAIEYIEENLAGDIDLNTAAKKTKCSSYHFQRMFSSLIGIPLSEYIRRRRLTLAAFELQNSDTKITDIALKYGYETHSSFTRAFQLMHGVTPSKVRANRVPLMAYPPISFQFILNGGEAMQYQIVETPSFKLFGMDAVPIDDWDPKKFAEHADRVIENGSHDATNIAAGFPGKAREMVAKGEWDVSNIHLLHAIHFWDEAGNKYFMYGWEMPDTGVSEQFIILDVPLTTWVIVTIPLDGDRSVIVKCYNDLYVNWFPTSGYEQAPGRPVIEKYDNKKAELWIPIIKKQ</sequence>
<dbReference type="Pfam" id="PF12833">
    <property type="entry name" value="HTH_18"/>
    <property type="match status" value="1"/>
</dbReference>
<evidence type="ECO:0000313" key="5">
    <source>
        <dbReference type="EMBL" id="MBB2183309.1"/>
    </source>
</evidence>
<organism evidence="5 6">
    <name type="scientific">Variimorphobacter saccharofermentans</name>
    <dbReference type="NCBI Taxonomy" id="2755051"/>
    <lineage>
        <taxon>Bacteria</taxon>
        <taxon>Bacillati</taxon>
        <taxon>Bacillota</taxon>
        <taxon>Clostridia</taxon>
        <taxon>Lachnospirales</taxon>
        <taxon>Lachnospiraceae</taxon>
        <taxon>Variimorphobacter</taxon>
    </lineage>
</organism>
<keyword evidence="6" id="KW-1185">Reference proteome</keyword>
<dbReference type="InterPro" id="IPR011256">
    <property type="entry name" value="Reg_factor_effector_dom_sf"/>
</dbReference>
<dbReference type="InterPro" id="IPR018060">
    <property type="entry name" value="HTH_AraC"/>
</dbReference>
<dbReference type="PROSITE" id="PS00041">
    <property type="entry name" value="HTH_ARAC_FAMILY_1"/>
    <property type="match status" value="1"/>
</dbReference>
<evidence type="ECO:0000256" key="2">
    <source>
        <dbReference type="ARBA" id="ARBA00023125"/>
    </source>
</evidence>
<dbReference type="InterPro" id="IPR050959">
    <property type="entry name" value="MarA-like"/>
</dbReference>
<dbReference type="InterPro" id="IPR020449">
    <property type="entry name" value="Tscrpt_reg_AraC-type_HTH"/>
</dbReference>
<dbReference type="AlphaFoldDB" id="A0A839K2T5"/>
<dbReference type="PANTHER" id="PTHR47504">
    <property type="entry name" value="RIGHT ORIGIN-BINDING PROTEIN"/>
    <property type="match status" value="1"/>
</dbReference>
<dbReference type="Gene3D" id="3.20.80.10">
    <property type="entry name" value="Regulatory factor, effector binding domain"/>
    <property type="match status" value="1"/>
</dbReference>
<dbReference type="InterPro" id="IPR029441">
    <property type="entry name" value="Cass2"/>
</dbReference>
<dbReference type="EMBL" id="JACEGA010000001">
    <property type="protein sequence ID" value="MBB2183309.1"/>
    <property type="molecule type" value="Genomic_DNA"/>
</dbReference>
<protein>
    <submittedName>
        <fullName evidence="5">AraC family transcriptional regulator</fullName>
    </submittedName>
</protein>
<evidence type="ECO:0000256" key="3">
    <source>
        <dbReference type="ARBA" id="ARBA00023163"/>
    </source>
</evidence>
<evidence type="ECO:0000259" key="4">
    <source>
        <dbReference type="PROSITE" id="PS01124"/>
    </source>
</evidence>
<keyword evidence="2" id="KW-0238">DNA-binding</keyword>
<dbReference type="GO" id="GO:0043565">
    <property type="term" value="F:sequence-specific DNA binding"/>
    <property type="evidence" value="ECO:0007669"/>
    <property type="project" value="InterPro"/>
</dbReference>
<keyword evidence="3" id="KW-0804">Transcription</keyword>
<evidence type="ECO:0000256" key="1">
    <source>
        <dbReference type="ARBA" id="ARBA00023015"/>
    </source>
</evidence>
<dbReference type="InterPro" id="IPR018062">
    <property type="entry name" value="HTH_AraC-typ_CS"/>
</dbReference>
<comment type="caution">
    <text evidence="5">The sequence shown here is derived from an EMBL/GenBank/DDBJ whole genome shotgun (WGS) entry which is preliminary data.</text>
</comment>
<dbReference type="Gene3D" id="1.10.10.60">
    <property type="entry name" value="Homeodomain-like"/>
    <property type="match status" value="2"/>
</dbReference>